<keyword evidence="3" id="KW-1185">Reference proteome</keyword>
<keyword evidence="1" id="KW-0472">Membrane</keyword>
<evidence type="ECO:0000313" key="2">
    <source>
        <dbReference type="EMBL" id="MBW8484944.1"/>
    </source>
</evidence>
<sequence length="476" mass="50827">MPARIGLHPGGERRDRGASATEYTALLVLAGLIIVALLLLVPNPVQSGVRAAICTMFGGKDCGTSAPFEYKPPTSACLLSSNSKKVGGSVTIFSIKIGQNFQVVKMRTADGKVKVMVVPVDYKLGAEAEVGGKLQFGKGSFGGELGAKVEGSVNLKYGDTWVFKDDKEASDFIDKMKWDVLHKEGEKLSPGLWLWDKATGWKPKARDPDISQVEVGVEGVLKGTAGFGNLTTGSDGKKKVTDIGTGAEVEGKAGDAVIVTTDKSGAAKDGFPKTSYTFQVKGSYKLGAKVIGYGPGGERSYTGQTKVTYDKDGRLLSVTWITTQEENASEGFKNPGKNNGSVKGTDKKVSVTTTTLNFDDSNRALGEKWIHDNAFLMPLQTVRNTFDQDGPLVTRDPGPGGDPFDKLIYDRGVVSRNTYAGDVDEFKIAAEIAAELKFGIEGGYEGEKQTLVGSQYLGAPQNGQRTFQDWPECTTG</sequence>
<keyword evidence="1" id="KW-1133">Transmembrane helix</keyword>
<proteinExistence type="predicted"/>
<feature type="transmembrane region" description="Helical" evidence="1">
    <location>
        <begin position="23"/>
        <end position="41"/>
    </location>
</feature>
<dbReference type="EMBL" id="JAIBOA010000013">
    <property type="protein sequence ID" value="MBW8484944.1"/>
    <property type="molecule type" value="Genomic_DNA"/>
</dbReference>
<gene>
    <name evidence="2" type="ORF">K1Y72_21355</name>
</gene>
<evidence type="ECO:0008006" key="4">
    <source>
        <dbReference type="Google" id="ProtNLM"/>
    </source>
</evidence>
<accession>A0ABS7FZ72</accession>
<name>A0ABS7FZ72_9ACTN</name>
<dbReference type="RefSeq" id="WP_220168166.1">
    <property type="nucleotide sequence ID" value="NZ_JAIBOA010000013.1"/>
</dbReference>
<organism evidence="2 3">
    <name type="scientific">Actinomadura parmotrematis</name>
    <dbReference type="NCBI Taxonomy" id="2864039"/>
    <lineage>
        <taxon>Bacteria</taxon>
        <taxon>Bacillati</taxon>
        <taxon>Actinomycetota</taxon>
        <taxon>Actinomycetes</taxon>
        <taxon>Streptosporangiales</taxon>
        <taxon>Thermomonosporaceae</taxon>
        <taxon>Actinomadura</taxon>
    </lineage>
</organism>
<protein>
    <recommendedName>
        <fullName evidence="4">Carboxypeptidase regulatory-like domain-containing protein</fullName>
    </recommendedName>
</protein>
<keyword evidence="1" id="KW-0812">Transmembrane</keyword>
<reference evidence="2 3" key="1">
    <citation type="submission" date="2021-07" db="EMBL/GenBank/DDBJ databases">
        <title>Actinomadura sp. PM05-2 isolated from lichen.</title>
        <authorList>
            <person name="Somphong A."/>
            <person name="Phongsopitanun W."/>
            <person name="Tanasupawat S."/>
            <person name="Peongsungnone V."/>
        </authorList>
    </citation>
    <scope>NUCLEOTIDE SEQUENCE [LARGE SCALE GENOMIC DNA]</scope>
    <source>
        <strain evidence="2 3">PM05-2</strain>
    </source>
</reference>
<evidence type="ECO:0000313" key="3">
    <source>
        <dbReference type="Proteomes" id="UP000774570"/>
    </source>
</evidence>
<dbReference type="Proteomes" id="UP000774570">
    <property type="component" value="Unassembled WGS sequence"/>
</dbReference>
<evidence type="ECO:0000256" key="1">
    <source>
        <dbReference type="SAM" id="Phobius"/>
    </source>
</evidence>
<comment type="caution">
    <text evidence="2">The sequence shown here is derived from an EMBL/GenBank/DDBJ whole genome shotgun (WGS) entry which is preliminary data.</text>
</comment>